<dbReference type="PANTHER" id="PTHR16852">
    <property type="entry name" value="GTP CYCLOHYDROLASE 1 FEEDBACK REGULATORY PROTEIN"/>
    <property type="match status" value="1"/>
</dbReference>
<sequence>MSETLHHFVEDMTYVLLEYHPYTQKATVGDSDSDPRLMHFLDAVIEQGPGCEMEYRTTMKPRLILNKLETRGYKVVAMTSTCTGSGGLVSTSWTLRRKAD</sequence>
<dbReference type="InterPro" id="IPR009112">
    <property type="entry name" value="GTP_CycHdrlase_I_reg"/>
</dbReference>
<proteinExistence type="inferred from homology"/>
<dbReference type="PANTHER" id="PTHR16852:SF2">
    <property type="entry name" value="GTP CYCLOHYDROLASE 1 FEEDBACK REGULATORY PROTEIN"/>
    <property type="match status" value="1"/>
</dbReference>
<accession>A0A1W0XAH0</accession>
<evidence type="ECO:0000256" key="1">
    <source>
        <dbReference type="ARBA" id="ARBA00004126"/>
    </source>
</evidence>
<dbReference type="EMBL" id="MTYJ01000006">
    <property type="protein sequence ID" value="OQV24529.1"/>
    <property type="molecule type" value="Genomic_DNA"/>
</dbReference>
<keyword evidence="6" id="KW-0472">Membrane</keyword>
<gene>
    <name evidence="9" type="ORF">BV898_01590</name>
</gene>
<dbReference type="SUPFAM" id="SSF69761">
    <property type="entry name" value="GTP cyclohydrolase I feedback regulatory protein, GFRP"/>
    <property type="match status" value="1"/>
</dbReference>
<dbReference type="OrthoDB" id="64291at2759"/>
<evidence type="ECO:0000256" key="3">
    <source>
        <dbReference type="ARBA" id="ARBA00007605"/>
    </source>
</evidence>
<comment type="similarity">
    <text evidence="3">Belongs to the GFRP family.</text>
</comment>
<dbReference type="AlphaFoldDB" id="A0A1W0XAH0"/>
<dbReference type="GO" id="GO:0009890">
    <property type="term" value="P:negative regulation of biosynthetic process"/>
    <property type="evidence" value="ECO:0007669"/>
    <property type="project" value="InterPro"/>
</dbReference>
<comment type="subcellular location">
    <subcellularLocation>
        <location evidence="2">Cytoplasm</location>
        <location evidence="2">Cytosol</location>
    </subcellularLocation>
    <subcellularLocation>
        <location evidence="1">Nucleus membrane</location>
    </subcellularLocation>
</comment>
<keyword evidence="10" id="KW-1185">Reference proteome</keyword>
<dbReference type="Pfam" id="PF06399">
    <property type="entry name" value="GFRP"/>
    <property type="match status" value="1"/>
</dbReference>
<dbReference type="Gene3D" id="3.30.1410.10">
    <property type="entry name" value="GTP cyclohydrolase I feedback regulatory protein GFRP"/>
    <property type="match status" value="1"/>
</dbReference>
<dbReference type="InterPro" id="IPR036717">
    <property type="entry name" value="GFRP_sf"/>
</dbReference>
<dbReference type="GO" id="GO:0044549">
    <property type="term" value="F:GTP cyclohydrolase binding"/>
    <property type="evidence" value="ECO:0007669"/>
    <property type="project" value="TreeGrafter"/>
</dbReference>
<dbReference type="GO" id="GO:0031965">
    <property type="term" value="C:nuclear membrane"/>
    <property type="evidence" value="ECO:0007669"/>
    <property type="project" value="UniProtKB-SubCell"/>
</dbReference>
<evidence type="ECO:0000256" key="7">
    <source>
        <dbReference type="ARBA" id="ARBA00023242"/>
    </source>
</evidence>
<evidence type="ECO:0000256" key="4">
    <source>
        <dbReference type="ARBA" id="ARBA00020099"/>
    </source>
</evidence>
<evidence type="ECO:0000256" key="5">
    <source>
        <dbReference type="ARBA" id="ARBA00022490"/>
    </source>
</evidence>
<reference evidence="10" key="1">
    <citation type="submission" date="2017-01" db="EMBL/GenBank/DDBJ databases">
        <title>Comparative genomics of anhydrobiosis in the tardigrade Hypsibius dujardini.</title>
        <authorList>
            <person name="Yoshida Y."/>
            <person name="Koutsovoulos G."/>
            <person name="Laetsch D."/>
            <person name="Stevens L."/>
            <person name="Kumar S."/>
            <person name="Horikawa D."/>
            <person name="Ishino K."/>
            <person name="Komine S."/>
            <person name="Tomita M."/>
            <person name="Blaxter M."/>
            <person name="Arakawa K."/>
        </authorList>
    </citation>
    <scope>NUCLEOTIDE SEQUENCE [LARGE SCALE GENOMIC DNA]</scope>
    <source>
        <strain evidence="10">Z151</strain>
    </source>
</reference>
<dbReference type="Proteomes" id="UP000192578">
    <property type="component" value="Unassembled WGS sequence"/>
</dbReference>
<evidence type="ECO:0000256" key="6">
    <source>
        <dbReference type="ARBA" id="ARBA00023136"/>
    </source>
</evidence>
<keyword evidence="5" id="KW-0963">Cytoplasm</keyword>
<dbReference type="GO" id="GO:0005829">
    <property type="term" value="C:cytosol"/>
    <property type="evidence" value="ECO:0007669"/>
    <property type="project" value="UniProtKB-SubCell"/>
</dbReference>
<keyword evidence="7" id="KW-0539">Nucleus</keyword>
<evidence type="ECO:0000313" key="10">
    <source>
        <dbReference type="Proteomes" id="UP000192578"/>
    </source>
</evidence>
<organism evidence="9 10">
    <name type="scientific">Hypsibius exemplaris</name>
    <name type="common">Freshwater tardigrade</name>
    <dbReference type="NCBI Taxonomy" id="2072580"/>
    <lineage>
        <taxon>Eukaryota</taxon>
        <taxon>Metazoa</taxon>
        <taxon>Ecdysozoa</taxon>
        <taxon>Tardigrada</taxon>
        <taxon>Eutardigrada</taxon>
        <taxon>Parachela</taxon>
        <taxon>Hypsibioidea</taxon>
        <taxon>Hypsibiidae</taxon>
        <taxon>Hypsibius</taxon>
    </lineage>
</organism>
<evidence type="ECO:0000256" key="8">
    <source>
        <dbReference type="ARBA" id="ARBA00032599"/>
    </source>
</evidence>
<name>A0A1W0XAH0_HYPEX</name>
<comment type="caution">
    <text evidence="9">The sequence shown here is derived from an EMBL/GenBank/DDBJ whole genome shotgun (WGS) entry which is preliminary data.</text>
</comment>
<evidence type="ECO:0000256" key="2">
    <source>
        <dbReference type="ARBA" id="ARBA00004514"/>
    </source>
</evidence>
<protein>
    <recommendedName>
        <fullName evidence="4">GTP cyclohydrolase 1 feedback regulatory protein</fullName>
    </recommendedName>
    <alternativeName>
        <fullName evidence="8">GTP cyclohydrolase I feedback regulatory protein</fullName>
    </alternativeName>
</protein>
<evidence type="ECO:0000313" key="9">
    <source>
        <dbReference type="EMBL" id="OQV24529.1"/>
    </source>
</evidence>